<dbReference type="SUPFAM" id="SSF47473">
    <property type="entry name" value="EF-hand"/>
    <property type="match status" value="1"/>
</dbReference>
<proteinExistence type="predicted"/>
<name>A0A1I8GKL1_9PLAT</name>
<dbReference type="WBParaSite" id="maker-uti_cns_0002176-snap-gene-0.8-mRNA-1">
    <property type="protein sequence ID" value="maker-uti_cns_0002176-snap-gene-0.8-mRNA-1"/>
    <property type="gene ID" value="maker-uti_cns_0002176-snap-gene-0.8"/>
</dbReference>
<dbReference type="PANTHER" id="PTHR35538">
    <property type="entry name" value="LIG_CHAN-GLU_BD DOMAIN-CONTAINING PROTEIN"/>
    <property type="match status" value="1"/>
</dbReference>
<keyword evidence="1" id="KW-1185">Reference proteome</keyword>
<dbReference type="InterPro" id="IPR011992">
    <property type="entry name" value="EF-hand-dom_pair"/>
</dbReference>
<dbReference type="Proteomes" id="UP000095280">
    <property type="component" value="Unplaced"/>
</dbReference>
<evidence type="ECO:0000313" key="2">
    <source>
        <dbReference type="WBParaSite" id="maker-uti_cns_0002176-snap-gene-0.8-mRNA-1"/>
    </source>
</evidence>
<accession>A0A1I8GKL1</accession>
<organism evidence="1 2">
    <name type="scientific">Macrostomum lignano</name>
    <dbReference type="NCBI Taxonomy" id="282301"/>
    <lineage>
        <taxon>Eukaryota</taxon>
        <taxon>Metazoa</taxon>
        <taxon>Spiralia</taxon>
        <taxon>Lophotrochozoa</taxon>
        <taxon>Platyhelminthes</taxon>
        <taxon>Rhabditophora</taxon>
        <taxon>Macrostomorpha</taxon>
        <taxon>Macrostomida</taxon>
        <taxon>Macrostomidae</taxon>
        <taxon>Macrostomum</taxon>
    </lineage>
</organism>
<reference evidence="2" key="1">
    <citation type="submission" date="2016-11" db="UniProtKB">
        <authorList>
            <consortium name="WormBaseParasite"/>
        </authorList>
    </citation>
    <scope>IDENTIFICATION</scope>
</reference>
<dbReference type="PANTHER" id="PTHR35538:SF3">
    <property type="entry name" value="C-TYPE LECTIN DOMAIN-CONTAINING PROTEIN"/>
    <property type="match status" value="1"/>
</dbReference>
<protein>
    <submittedName>
        <fullName evidence="2">EF-hand domain-containing protein</fullName>
    </submittedName>
</protein>
<sequence length="157" mass="18012">MLEQALSEVNGHLISRRELQYVHRLLRLPGHCRLNFRLFSIVAALSEKIVQLEPMLRKLVNKVDFDALDFKIDRCRELFHLLESGGTAPPGCIPIEGLAVELLAGNLKDEHFGSVMRKLTREKKGHIDFLEFLTYVPLFLEIHQRIVADPLSSDAQW</sequence>
<evidence type="ECO:0000313" key="1">
    <source>
        <dbReference type="Proteomes" id="UP000095280"/>
    </source>
</evidence>
<dbReference type="AlphaFoldDB" id="A0A1I8GKL1"/>